<dbReference type="InterPro" id="IPR028992">
    <property type="entry name" value="Hedgehog/Intein_dom"/>
</dbReference>
<evidence type="ECO:0000313" key="2">
    <source>
        <dbReference type="EMBL" id="GLQ27384.1"/>
    </source>
</evidence>
<protein>
    <recommendedName>
        <fullName evidence="1">Hedgehog/Intein (Hint) domain-containing protein</fullName>
    </recommendedName>
</protein>
<proteinExistence type="predicted"/>
<dbReference type="Proteomes" id="UP001161388">
    <property type="component" value="Unassembled WGS sequence"/>
</dbReference>
<dbReference type="Pfam" id="PF13403">
    <property type="entry name" value="Hint_2"/>
    <property type="match status" value="1"/>
</dbReference>
<comment type="caution">
    <text evidence="2">The sequence shown here is derived from an EMBL/GenBank/DDBJ whole genome shotgun (WGS) entry which is preliminary data.</text>
</comment>
<reference evidence="2" key="2">
    <citation type="submission" date="2023-01" db="EMBL/GenBank/DDBJ databases">
        <title>Draft genome sequence of Sulfitobacter pacificus strain NBRC 109915.</title>
        <authorList>
            <person name="Sun Q."/>
            <person name="Mori K."/>
        </authorList>
    </citation>
    <scope>NUCLEOTIDE SEQUENCE</scope>
    <source>
        <strain evidence="2">NBRC 109915</strain>
    </source>
</reference>
<evidence type="ECO:0000259" key="1">
    <source>
        <dbReference type="Pfam" id="PF13403"/>
    </source>
</evidence>
<organism evidence="2 3">
    <name type="scientific">Sulfitobacter pacificus</name>
    <dbReference type="NCBI Taxonomy" id="1499314"/>
    <lineage>
        <taxon>Bacteria</taxon>
        <taxon>Pseudomonadati</taxon>
        <taxon>Pseudomonadota</taxon>
        <taxon>Alphaproteobacteria</taxon>
        <taxon>Rhodobacterales</taxon>
        <taxon>Roseobacteraceae</taxon>
        <taxon>Sulfitobacter</taxon>
    </lineage>
</organism>
<gene>
    <name evidence="2" type="ORF">GCM10007927_21870</name>
</gene>
<keyword evidence="3" id="KW-1185">Reference proteome</keyword>
<dbReference type="RefSeq" id="WP_284373353.1">
    <property type="nucleotide sequence ID" value="NZ_BSNL01000001.1"/>
</dbReference>
<dbReference type="InterPro" id="IPR036844">
    <property type="entry name" value="Hint_dom_sf"/>
</dbReference>
<dbReference type="SUPFAM" id="SSF51294">
    <property type="entry name" value="Hedgehog/intein (Hint) domain"/>
    <property type="match status" value="1"/>
</dbReference>
<feature type="domain" description="Hedgehog/Intein (Hint)" evidence="1">
    <location>
        <begin position="174"/>
        <end position="311"/>
    </location>
</feature>
<sequence>MPIEAIALGLVQTGGFDGGGSMVSLDITEGDTDAENASALDGLSFGSTSNPARDSLVEMTLNDSNGDGVIWEDDLGGGETFTVGSTTYALDSATHHNIFVTYMDGSIGSGTATVVQATNGQAFLLPLSGATNADNDFLDDNGTQAIQSITFHSVAYSDFDGLNTSREADAFVLCFADGTQIETPGGERAIETLQVGDQVNTLEYGPLTVRWMAHRNITAMELLTNEKLVPVRIKPGPLGNTRALFLSKQHCVLLSDLNGTSVYAKAGHLAEKTDIASYARGQKQLCYYHLLLDRHATILANGLPCESFYPGPAAAAVLDPENLKGLLSVLPMLNRKSVEQAYGKRAARVLPCHEVEAIFGAGRLQIAS</sequence>
<reference evidence="2" key="1">
    <citation type="journal article" date="2014" name="Int. J. Syst. Evol. Microbiol.">
        <title>Complete genome of a new Firmicutes species belonging to the dominant human colonic microbiota ('Ruminococcus bicirculans') reveals two chromosomes and a selective capacity to utilize plant glucans.</title>
        <authorList>
            <consortium name="NISC Comparative Sequencing Program"/>
            <person name="Wegmann U."/>
            <person name="Louis P."/>
            <person name="Goesmann A."/>
            <person name="Henrissat B."/>
            <person name="Duncan S.H."/>
            <person name="Flint H.J."/>
        </authorList>
    </citation>
    <scope>NUCLEOTIDE SEQUENCE</scope>
    <source>
        <strain evidence="2">NBRC 109915</strain>
    </source>
</reference>
<evidence type="ECO:0000313" key="3">
    <source>
        <dbReference type="Proteomes" id="UP001161388"/>
    </source>
</evidence>
<name>A0ABQ5VK10_9RHOB</name>
<dbReference type="EMBL" id="BSNL01000001">
    <property type="protein sequence ID" value="GLQ27384.1"/>
    <property type="molecule type" value="Genomic_DNA"/>
</dbReference>
<dbReference type="Gene3D" id="2.170.16.10">
    <property type="entry name" value="Hedgehog/Intein (Hint) domain"/>
    <property type="match status" value="1"/>
</dbReference>
<accession>A0ABQ5VK10</accession>